<comment type="subcellular location">
    <subcellularLocation>
        <location evidence="1">Cell membrane</location>
        <topology evidence="1">Multi-pass membrane protein</topology>
    </subcellularLocation>
</comment>
<keyword evidence="3 6" id="KW-0812">Transmembrane</keyword>
<gene>
    <name evidence="8" type="ORF">MNBD_NITROSPINAE02-1669</name>
</gene>
<name>A0A3B1CKJ6_9ZZZZ</name>
<accession>A0A3B1CKJ6</accession>
<proteinExistence type="predicted"/>
<dbReference type="EMBL" id="UOGE01000045">
    <property type="protein sequence ID" value="VAX19385.1"/>
    <property type="molecule type" value="Genomic_DNA"/>
</dbReference>
<dbReference type="GO" id="GO:0005886">
    <property type="term" value="C:plasma membrane"/>
    <property type="evidence" value="ECO:0007669"/>
    <property type="project" value="UniProtKB-SubCell"/>
</dbReference>
<organism evidence="8">
    <name type="scientific">hydrothermal vent metagenome</name>
    <dbReference type="NCBI Taxonomy" id="652676"/>
    <lineage>
        <taxon>unclassified sequences</taxon>
        <taxon>metagenomes</taxon>
        <taxon>ecological metagenomes</taxon>
    </lineage>
</organism>
<sequence length="234" mass="24802">MQNKTGASLGSGARSKGAIVKLFVFLALAIALFVLIKFTNLGGYFSREHVEGALKQLGVYAPIGFVAIYAIATIIGVPGTILTIIGGVIFGSILGTISVVAGATIGACGAFFVSRFLARDFVAEKFMEKQWFKKLDKGIEDQGLYYILFIRLVPLFPFNGINFASGLTSVKFRDYFIGTAVGIIPASFVFVNAASKASDAASKGEASPGLFISLALLGLLTLAPVAYKKYKSTK</sequence>
<dbReference type="InterPro" id="IPR015414">
    <property type="entry name" value="TMEM64"/>
</dbReference>
<evidence type="ECO:0000313" key="8">
    <source>
        <dbReference type="EMBL" id="VAX19385.1"/>
    </source>
</evidence>
<evidence type="ECO:0000256" key="4">
    <source>
        <dbReference type="ARBA" id="ARBA00022989"/>
    </source>
</evidence>
<dbReference type="AlphaFoldDB" id="A0A3B1CKJ6"/>
<feature type="transmembrane region" description="Helical" evidence="6">
    <location>
        <begin position="143"/>
        <end position="163"/>
    </location>
</feature>
<feature type="transmembrane region" description="Helical" evidence="6">
    <location>
        <begin position="84"/>
        <end position="117"/>
    </location>
</feature>
<feature type="transmembrane region" description="Helical" evidence="6">
    <location>
        <begin position="175"/>
        <end position="194"/>
    </location>
</feature>
<dbReference type="PANTHER" id="PTHR12677">
    <property type="entry name" value="GOLGI APPARATUS MEMBRANE PROTEIN TVP38-RELATED"/>
    <property type="match status" value="1"/>
</dbReference>
<feature type="transmembrane region" description="Helical" evidence="6">
    <location>
        <begin position="57"/>
        <end position="78"/>
    </location>
</feature>
<protein>
    <recommendedName>
        <fullName evidence="7">VTT domain-containing protein</fullName>
    </recommendedName>
</protein>
<feature type="transmembrane region" description="Helical" evidence="6">
    <location>
        <begin position="18"/>
        <end position="36"/>
    </location>
</feature>
<dbReference type="Pfam" id="PF09335">
    <property type="entry name" value="VTT_dom"/>
    <property type="match status" value="1"/>
</dbReference>
<feature type="domain" description="VTT" evidence="7">
    <location>
        <begin position="77"/>
        <end position="193"/>
    </location>
</feature>
<reference evidence="8" key="1">
    <citation type="submission" date="2018-06" db="EMBL/GenBank/DDBJ databases">
        <authorList>
            <person name="Zhirakovskaya E."/>
        </authorList>
    </citation>
    <scope>NUCLEOTIDE SEQUENCE</scope>
</reference>
<evidence type="ECO:0000259" key="7">
    <source>
        <dbReference type="Pfam" id="PF09335"/>
    </source>
</evidence>
<keyword evidence="4 6" id="KW-1133">Transmembrane helix</keyword>
<keyword evidence="5 6" id="KW-0472">Membrane</keyword>
<evidence type="ECO:0000256" key="6">
    <source>
        <dbReference type="SAM" id="Phobius"/>
    </source>
</evidence>
<feature type="transmembrane region" description="Helical" evidence="6">
    <location>
        <begin position="206"/>
        <end position="227"/>
    </location>
</feature>
<dbReference type="InterPro" id="IPR032816">
    <property type="entry name" value="VTT_dom"/>
</dbReference>
<evidence type="ECO:0000256" key="5">
    <source>
        <dbReference type="ARBA" id="ARBA00023136"/>
    </source>
</evidence>
<evidence type="ECO:0000256" key="1">
    <source>
        <dbReference type="ARBA" id="ARBA00004651"/>
    </source>
</evidence>
<evidence type="ECO:0000256" key="3">
    <source>
        <dbReference type="ARBA" id="ARBA00022692"/>
    </source>
</evidence>
<dbReference type="PANTHER" id="PTHR12677:SF59">
    <property type="entry name" value="GOLGI APPARATUS MEMBRANE PROTEIN TVP38-RELATED"/>
    <property type="match status" value="1"/>
</dbReference>
<keyword evidence="2" id="KW-1003">Cell membrane</keyword>
<evidence type="ECO:0000256" key="2">
    <source>
        <dbReference type="ARBA" id="ARBA00022475"/>
    </source>
</evidence>